<dbReference type="Pfam" id="PF00288">
    <property type="entry name" value="GHMP_kinases_N"/>
    <property type="match status" value="1"/>
</dbReference>
<evidence type="ECO:0000256" key="6">
    <source>
        <dbReference type="ARBA" id="ARBA00022777"/>
    </source>
</evidence>
<evidence type="ECO:0000259" key="11">
    <source>
        <dbReference type="Pfam" id="PF08544"/>
    </source>
</evidence>
<dbReference type="NCBIfam" id="NF002870">
    <property type="entry name" value="PRK03188.1"/>
    <property type="match status" value="1"/>
</dbReference>
<evidence type="ECO:0000313" key="12">
    <source>
        <dbReference type="EMBL" id="MDN4475568.1"/>
    </source>
</evidence>
<evidence type="ECO:0000256" key="7">
    <source>
        <dbReference type="ARBA" id="ARBA00022840"/>
    </source>
</evidence>
<dbReference type="RefSeq" id="WP_301132754.1">
    <property type="nucleotide sequence ID" value="NZ_JAUHPW010000004.1"/>
</dbReference>
<keyword evidence="5 9" id="KW-0547">Nucleotide-binding</keyword>
<comment type="pathway">
    <text evidence="9">Isoprenoid biosynthesis; isopentenyl diphosphate biosynthesis via DXP pathway; isopentenyl diphosphate from 1-deoxy-D-xylulose 5-phosphate: step 3/6.</text>
</comment>
<keyword evidence="4 9" id="KW-0808">Transferase</keyword>
<dbReference type="Gene3D" id="3.30.230.10">
    <property type="match status" value="1"/>
</dbReference>
<evidence type="ECO:0000313" key="13">
    <source>
        <dbReference type="Proteomes" id="UP001172728"/>
    </source>
</evidence>
<feature type="active site" evidence="9">
    <location>
        <position position="12"/>
    </location>
</feature>
<evidence type="ECO:0000256" key="1">
    <source>
        <dbReference type="ARBA" id="ARBA00009684"/>
    </source>
</evidence>
<dbReference type="InterPro" id="IPR020568">
    <property type="entry name" value="Ribosomal_Su5_D2-typ_SF"/>
</dbReference>
<protein>
    <recommendedName>
        <fullName evidence="3 9">4-diphosphocytidyl-2-C-methyl-D-erythritol kinase</fullName>
        <shortName evidence="9">CMK</shortName>
        <ecNumber evidence="2 9">2.7.1.148</ecNumber>
    </recommendedName>
    <alternativeName>
        <fullName evidence="8 9">4-(cytidine-5'-diphospho)-2-C-methyl-D-erythritol kinase</fullName>
    </alternativeName>
</protein>
<proteinExistence type="inferred from homology"/>
<keyword evidence="6 9" id="KW-0418">Kinase</keyword>
<keyword evidence="9" id="KW-0414">Isoprene biosynthesis</keyword>
<feature type="domain" description="GHMP kinase C-terminal" evidence="11">
    <location>
        <begin position="215"/>
        <end position="288"/>
    </location>
</feature>
<evidence type="ECO:0000256" key="2">
    <source>
        <dbReference type="ARBA" id="ARBA00012052"/>
    </source>
</evidence>
<dbReference type="PIRSF" id="PIRSF010376">
    <property type="entry name" value="IspE"/>
    <property type="match status" value="1"/>
</dbReference>
<evidence type="ECO:0000256" key="9">
    <source>
        <dbReference type="HAMAP-Rule" id="MF_00061"/>
    </source>
</evidence>
<dbReference type="HAMAP" id="MF_00061">
    <property type="entry name" value="IspE"/>
    <property type="match status" value="1"/>
</dbReference>
<gene>
    <name evidence="9" type="primary">ispE</name>
    <name evidence="12" type="ORF">QQX09_06845</name>
</gene>
<evidence type="ECO:0000256" key="3">
    <source>
        <dbReference type="ARBA" id="ARBA00017473"/>
    </source>
</evidence>
<dbReference type="InterPro" id="IPR006204">
    <property type="entry name" value="GHMP_kinase_N_dom"/>
</dbReference>
<keyword evidence="13" id="KW-1185">Reference proteome</keyword>
<organism evidence="12 13">
    <name type="scientific">Demequina litoralis</name>
    <dbReference type="NCBI Taxonomy" id="3051660"/>
    <lineage>
        <taxon>Bacteria</taxon>
        <taxon>Bacillati</taxon>
        <taxon>Actinomycetota</taxon>
        <taxon>Actinomycetes</taxon>
        <taxon>Micrococcales</taxon>
        <taxon>Demequinaceae</taxon>
        <taxon>Demequina</taxon>
    </lineage>
</organism>
<dbReference type="InterPro" id="IPR036554">
    <property type="entry name" value="GHMP_kinase_C_sf"/>
</dbReference>
<dbReference type="GO" id="GO:0050515">
    <property type="term" value="F:4-(cytidine 5'-diphospho)-2-C-methyl-D-erythritol kinase activity"/>
    <property type="evidence" value="ECO:0007669"/>
    <property type="project" value="UniProtKB-EC"/>
</dbReference>
<comment type="similarity">
    <text evidence="1 9">Belongs to the GHMP kinase family. IspE subfamily.</text>
</comment>
<dbReference type="SUPFAM" id="SSF55060">
    <property type="entry name" value="GHMP Kinase, C-terminal domain"/>
    <property type="match status" value="1"/>
</dbReference>
<dbReference type="PANTHER" id="PTHR43527">
    <property type="entry name" value="4-DIPHOSPHOCYTIDYL-2-C-METHYL-D-ERYTHRITOL KINASE, CHLOROPLASTIC"/>
    <property type="match status" value="1"/>
</dbReference>
<dbReference type="PRINTS" id="PR00958">
    <property type="entry name" value="HOMSERKINASE"/>
</dbReference>
<comment type="caution">
    <text evidence="12">The sequence shown here is derived from an EMBL/GenBank/DDBJ whole genome shotgun (WGS) entry which is preliminary data.</text>
</comment>
<keyword evidence="7 9" id="KW-0067">ATP-binding</keyword>
<evidence type="ECO:0000256" key="4">
    <source>
        <dbReference type="ARBA" id="ARBA00022679"/>
    </source>
</evidence>
<sequence>MTRTVRAKAPAKVNLQLTVGPRRADGYHPLVTVFQALDLWEVVEATPRTDGRITLAVDVAAGSPIDASRVPLDETNLAWKAADLLARTFGIADGVDLRIVKGVPVAGGMAGGSADAAAALVACAEAWDTGATRGELTALAARLGADVPFSLHGHTAVGMGRGDELTPAMSHGEFHWVLATQRAGLSTPDVFAEYDRRIESGEQAVSDLDIDGPIMRALMAGDAVALGESLLNDLEGPALALMPRLEEVLDAAEAAEACGAIVSGSGPTVAALARSRQHALAIAAHLKASKTCDAVVTASGPATGTLLLDSQ</sequence>
<reference evidence="12" key="1">
    <citation type="submission" date="2023-06" db="EMBL/GenBank/DDBJ databases">
        <title>Sysu t00192.</title>
        <authorList>
            <person name="Gao L."/>
            <person name="Fang B.-Z."/>
            <person name="Li W.-J."/>
        </authorList>
    </citation>
    <scope>NUCLEOTIDE SEQUENCE</scope>
    <source>
        <strain evidence="12">SYSU T00192</strain>
    </source>
</reference>
<dbReference type="InterPro" id="IPR004424">
    <property type="entry name" value="IspE"/>
</dbReference>
<accession>A0ABT8G8W1</accession>
<dbReference type="Gene3D" id="3.30.70.890">
    <property type="entry name" value="GHMP kinase, C-terminal domain"/>
    <property type="match status" value="1"/>
</dbReference>
<dbReference type="InterPro" id="IPR013750">
    <property type="entry name" value="GHMP_kinase_C_dom"/>
</dbReference>
<dbReference type="PANTHER" id="PTHR43527:SF2">
    <property type="entry name" value="4-DIPHOSPHOCYTIDYL-2-C-METHYL-D-ERYTHRITOL KINASE, CHLOROPLASTIC"/>
    <property type="match status" value="1"/>
</dbReference>
<name>A0ABT8G8W1_9MICO</name>
<dbReference type="Pfam" id="PF08544">
    <property type="entry name" value="GHMP_kinases_C"/>
    <property type="match status" value="1"/>
</dbReference>
<dbReference type="EMBL" id="JAUHPW010000004">
    <property type="protein sequence ID" value="MDN4475568.1"/>
    <property type="molecule type" value="Genomic_DNA"/>
</dbReference>
<comment type="catalytic activity">
    <reaction evidence="9">
        <text>4-CDP-2-C-methyl-D-erythritol + ATP = 4-CDP-2-C-methyl-D-erythritol 2-phosphate + ADP + H(+)</text>
        <dbReference type="Rhea" id="RHEA:18437"/>
        <dbReference type="ChEBI" id="CHEBI:15378"/>
        <dbReference type="ChEBI" id="CHEBI:30616"/>
        <dbReference type="ChEBI" id="CHEBI:57823"/>
        <dbReference type="ChEBI" id="CHEBI:57919"/>
        <dbReference type="ChEBI" id="CHEBI:456216"/>
        <dbReference type="EC" id="2.7.1.148"/>
    </reaction>
</comment>
<dbReference type="SUPFAM" id="SSF54211">
    <property type="entry name" value="Ribosomal protein S5 domain 2-like"/>
    <property type="match status" value="1"/>
</dbReference>
<comment type="function">
    <text evidence="9">Catalyzes the phosphorylation of the position 2 hydroxy group of 4-diphosphocytidyl-2C-methyl-D-erythritol.</text>
</comment>
<evidence type="ECO:0000256" key="5">
    <source>
        <dbReference type="ARBA" id="ARBA00022741"/>
    </source>
</evidence>
<dbReference type="Proteomes" id="UP001172728">
    <property type="component" value="Unassembled WGS sequence"/>
</dbReference>
<evidence type="ECO:0000259" key="10">
    <source>
        <dbReference type="Pfam" id="PF00288"/>
    </source>
</evidence>
<dbReference type="NCBIfam" id="TIGR00154">
    <property type="entry name" value="ispE"/>
    <property type="match status" value="1"/>
</dbReference>
<evidence type="ECO:0000256" key="8">
    <source>
        <dbReference type="ARBA" id="ARBA00032554"/>
    </source>
</evidence>
<feature type="active site" evidence="9">
    <location>
        <position position="146"/>
    </location>
</feature>
<dbReference type="InterPro" id="IPR014721">
    <property type="entry name" value="Ribsml_uS5_D2-typ_fold_subgr"/>
</dbReference>
<feature type="domain" description="GHMP kinase N-terminal" evidence="10">
    <location>
        <begin position="76"/>
        <end position="153"/>
    </location>
</feature>
<dbReference type="EC" id="2.7.1.148" evidence="2 9"/>
<feature type="binding site" evidence="9">
    <location>
        <begin position="104"/>
        <end position="114"/>
    </location>
    <ligand>
        <name>ATP</name>
        <dbReference type="ChEBI" id="CHEBI:30616"/>
    </ligand>
</feature>